<organism evidence="6 7">
    <name type="scientific">Algisphaera agarilytica</name>
    <dbReference type="NCBI Taxonomy" id="1385975"/>
    <lineage>
        <taxon>Bacteria</taxon>
        <taxon>Pseudomonadati</taxon>
        <taxon>Planctomycetota</taxon>
        <taxon>Phycisphaerae</taxon>
        <taxon>Phycisphaerales</taxon>
        <taxon>Phycisphaeraceae</taxon>
        <taxon>Algisphaera</taxon>
    </lineage>
</organism>
<dbReference type="Gene3D" id="1.10.10.10">
    <property type="entry name" value="Winged helix-like DNA-binding domain superfamily/Winged helix DNA-binding domain"/>
    <property type="match status" value="1"/>
</dbReference>
<dbReference type="InterPro" id="IPR013325">
    <property type="entry name" value="RNA_pol_sigma_r2"/>
</dbReference>
<reference evidence="6 7" key="1">
    <citation type="submission" date="2020-08" db="EMBL/GenBank/DDBJ databases">
        <title>Genomic Encyclopedia of Type Strains, Phase IV (KMG-IV): sequencing the most valuable type-strain genomes for metagenomic binning, comparative biology and taxonomic classification.</title>
        <authorList>
            <person name="Goeker M."/>
        </authorList>
    </citation>
    <scope>NUCLEOTIDE SEQUENCE [LARGE SCALE GENOMIC DNA]</scope>
    <source>
        <strain evidence="6 7">DSM 103725</strain>
    </source>
</reference>
<dbReference type="AlphaFoldDB" id="A0A7X0LM16"/>
<keyword evidence="2" id="KW-0731">Sigma factor</keyword>
<evidence type="ECO:0000256" key="2">
    <source>
        <dbReference type="ARBA" id="ARBA00023082"/>
    </source>
</evidence>
<keyword evidence="3" id="KW-0238">DNA-binding</keyword>
<accession>A0A7X0LM16</accession>
<protein>
    <submittedName>
        <fullName evidence="6">RNA polymerase sigma factor (Sigma-70 family)</fullName>
    </submittedName>
</protein>
<dbReference type="NCBIfam" id="TIGR02937">
    <property type="entry name" value="sigma70-ECF"/>
    <property type="match status" value="1"/>
</dbReference>
<name>A0A7X0LM16_9BACT</name>
<dbReference type="GO" id="GO:0006352">
    <property type="term" value="P:DNA-templated transcription initiation"/>
    <property type="evidence" value="ECO:0007669"/>
    <property type="project" value="InterPro"/>
</dbReference>
<dbReference type="Gene3D" id="1.10.1740.10">
    <property type="match status" value="1"/>
</dbReference>
<evidence type="ECO:0000313" key="6">
    <source>
        <dbReference type="EMBL" id="MBB6431597.1"/>
    </source>
</evidence>
<dbReference type="GO" id="GO:0003677">
    <property type="term" value="F:DNA binding"/>
    <property type="evidence" value="ECO:0007669"/>
    <property type="project" value="UniProtKB-KW"/>
</dbReference>
<sequence>MTEADRLLLKSICSGDEAAWSRLVRLYQGRLVAFATQQTRNRADAEDAVQDCFVTFLKQLERFRGAASIETYLFQILRHRIIDQYRKQARRPCRLSTDLSDRQDTIAAMEAHQPTPSAYAGLREAQDNQQEWLADALRTVTARYQAECDFDKLRVIEMLFYAQLPPVQIAGHIEISSNTVATIKRRTLQRIGDTLPNEAGNTPLTDTLLTTAWEAARPSCPKRSTIGAYLLGSLDKPWHDYVRFHLETLGCRFCAANFEDLKQQTQDAEAQSHVEDLNARILRSSVGFLPRQG</sequence>
<keyword evidence="4" id="KW-0804">Transcription</keyword>
<dbReference type="EMBL" id="JACHGY010000001">
    <property type="protein sequence ID" value="MBB6431597.1"/>
    <property type="molecule type" value="Genomic_DNA"/>
</dbReference>
<evidence type="ECO:0000256" key="1">
    <source>
        <dbReference type="ARBA" id="ARBA00023015"/>
    </source>
</evidence>
<comment type="caution">
    <text evidence="6">The sequence shown here is derived from an EMBL/GenBank/DDBJ whole genome shotgun (WGS) entry which is preliminary data.</text>
</comment>
<dbReference type="GO" id="GO:0016987">
    <property type="term" value="F:sigma factor activity"/>
    <property type="evidence" value="ECO:0007669"/>
    <property type="project" value="UniProtKB-KW"/>
</dbReference>
<dbReference type="InterPro" id="IPR036388">
    <property type="entry name" value="WH-like_DNA-bd_sf"/>
</dbReference>
<keyword evidence="1" id="KW-0805">Transcription regulation</keyword>
<dbReference type="Proteomes" id="UP000541810">
    <property type="component" value="Unassembled WGS sequence"/>
</dbReference>
<evidence type="ECO:0000313" key="7">
    <source>
        <dbReference type="Proteomes" id="UP000541810"/>
    </source>
</evidence>
<evidence type="ECO:0000256" key="3">
    <source>
        <dbReference type="ARBA" id="ARBA00023125"/>
    </source>
</evidence>
<dbReference type="RefSeq" id="WP_184679053.1">
    <property type="nucleotide sequence ID" value="NZ_JACHGY010000001.1"/>
</dbReference>
<dbReference type="InterPro" id="IPR007627">
    <property type="entry name" value="RNA_pol_sigma70_r2"/>
</dbReference>
<dbReference type="PANTHER" id="PTHR43133">
    <property type="entry name" value="RNA POLYMERASE ECF-TYPE SIGMA FACTO"/>
    <property type="match status" value="1"/>
</dbReference>
<proteinExistence type="predicted"/>
<feature type="domain" description="RNA polymerase sigma-70 region 2" evidence="5">
    <location>
        <begin position="23"/>
        <end position="91"/>
    </location>
</feature>
<dbReference type="SUPFAM" id="SSF88946">
    <property type="entry name" value="Sigma2 domain of RNA polymerase sigma factors"/>
    <property type="match status" value="1"/>
</dbReference>
<dbReference type="PANTHER" id="PTHR43133:SF8">
    <property type="entry name" value="RNA POLYMERASE SIGMA FACTOR HI_1459-RELATED"/>
    <property type="match status" value="1"/>
</dbReference>
<dbReference type="Pfam" id="PF04542">
    <property type="entry name" value="Sigma70_r2"/>
    <property type="match status" value="1"/>
</dbReference>
<gene>
    <name evidence="6" type="ORF">HNQ40_003403</name>
</gene>
<dbReference type="InterPro" id="IPR039425">
    <property type="entry name" value="RNA_pol_sigma-70-like"/>
</dbReference>
<evidence type="ECO:0000259" key="5">
    <source>
        <dbReference type="Pfam" id="PF04542"/>
    </source>
</evidence>
<keyword evidence="7" id="KW-1185">Reference proteome</keyword>
<evidence type="ECO:0000256" key="4">
    <source>
        <dbReference type="ARBA" id="ARBA00023163"/>
    </source>
</evidence>
<dbReference type="InterPro" id="IPR014284">
    <property type="entry name" value="RNA_pol_sigma-70_dom"/>
</dbReference>